<sequence length="241" mass="27929">MNSILICEGSTDFVLLQYFMRGVFEWEDDMMGPGFLRPSRKFKKGNNHLTIGGVGGCSKIIPNLEKIIESNSLSASDTEYYEKIVIVTDRDDVETENNFMQKIEEILLRHQVLMSQEFTGNEWNSGTLKNARNEQMPLKILVLVIPFEETGALETFLLKAIGKQSEYDKNIILKGNDFVDTVDPDKRYLTSRRYITKAKFDVYFSIRTPSAFFVERQNILKGIEWEKYMEIQKCFEKLGEL</sequence>
<accession>A0A1E3AK05</accession>
<dbReference type="Pfam" id="PF11536">
    <property type="entry name" value="DUF3226"/>
    <property type="match status" value="1"/>
</dbReference>
<dbReference type="SUPFAM" id="SSF160945">
    <property type="entry name" value="PH0156-like"/>
    <property type="match status" value="1"/>
</dbReference>
<gene>
    <name evidence="1" type="ORF">BEI61_00672</name>
</gene>
<name>A0A1E3AK05_9FIRM</name>
<dbReference type="Gene3D" id="3.40.50.10620">
    <property type="entry name" value="PH0156-like domains"/>
    <property type="match status" value="1"/>
</dbReference>
<proteinExistence type="predicted"/>
<dbReference type="AlphaFoldDB" id="A0A1E3AK05"/>
<comment type="caution">
    <text evidence="1">The sequence shown here is derived from an EMBL/GenBank/DDBJ whole genome shotgun (WGS) entry which is preliminary data.</text>
</comment>
<dbReference type="Proteomes" id="UP000094067">
    <property type="component" value="Unassembled WGS sequence"/>
</dbReference>
<reference evidence="1 2" key="1">
    <citation type="submission" date="2016-07" db="EMBL/GenBank/DDBJ databases">
        <title>Characterization of isolates of Eisenbergiella tayi derived from blood cultures, using whole genome sequencing.</title>
        <authorList>
            <person name="Burdz T."/>
            <person name="Wiebe D."/>
            <person name="Huynh C."/>
            <person name="Bernard K."/>
        </authorList>
    </citation>
    <scope>NUCLEOTIDE SEQUENCE [LARGE SCALE GENOMIC DNA]</scope>
    <source>
        <strain evidence="1 2">NML 110608</strain>
    </source>
</reference>
<evidence type="ECO:0000313" key="1">
    <source>
        <dbReference type="EMBL" id="ODM09043.1"/>
    </source>
</evidence>
<dbReference type="RefSeq" id="WP_069151235.1">
    <property type="nucleotide sequence ID" value="NZ_BAABXS010000001.1"/>
</dbReference>
<evidence type="ECO:0000313" key="2">
    <source>
        <dbReference type="Proteomes" id="UP000094067"/>
    </source>
</evidence>
<dbReference type="EMBL" id="MCGH01000001">
    <property type="protein sequence ID" value="ODM09043.1"/>
    <property type="molecule type" value="Genomic_DNA"/>
</dbReference>
<protein>
    <recommendedName>
        <fullName evidence="3">DUF4276 family protein</fullName>
    </recommendedName>
</protein>
<evidence type="ECO:0008006" key="3">
    <source>
        <dbReference type="Google" id="ProtNLM"/>
    </source>
</evidence>
<organism evidence="1 2">
    <name type="scientific">Eisenbergiella tayi</name>
    <dbReference type="NCBI Taxonomy" id="1432052"/>
    <lineage>
        <taxon>Bacteria</taxon>
        <taxon>Bacillati</taxon>
        <taxon>Bacillota</taxon>
        <taxon>Clostridia</taxon>
        <taxon>Lachnospirales</taxon>
        <taxon>Lachnospiraceae</taxon>
        <taxon>Eisenbergiella</taxon>
    </lineage>
</organism>
<dbReference type="InterPro" id="IPR024508">
    <property type="entry name" value="DUF3226"/>
</dbReference>